<dbReference type="Proteomes" id="UP000594638">
    <property type="component" value="Unassembled WGS sequence"/>
</dbReference>
<dbReference type="Gene3D" id="3.90.190.10">
    <property type="entry name" value="Protein tyrosine phosphatase superfamily"/>
    <property type="match status" value="1"/>
</dbReference>
<comment type="caution">
    <text evidence="7">The sequence shown here is derived from an EMBL/GenBank/DDBJ whole genome shotgun (WGS) entry which is preliminary data.</text>
</comment>
<dbReference type="PROSITE" id="PS50054">
    <property type="entry name" value="TYR_PHOSPHATASE_DUAL"/>
    <property type="match status" value="1"/>
</dbReference>
<dbReference type="GO" id="GO:0008330">
    <property type="term" value="F:protein tyrosine/threonine phosphatase activity"/>
    <property type="evidence" value="ECO:0007669"/>
    <property type="project" value="TreeGrafter"/>
</dbReference>
<evidence type="ECO:0000256" key="3">
    <source>
        <dbReference type="ARBA" id="ARBA00022801"/>
    </source>
</evidence>
<dbReference type="PANTHER" id="PTHR10159:SF511">
    <property type="entry name" value="DUAL SPECIFICITY PROTEIN PHOSPHATASE 1"/>
    <property type="match status" value="1"/>
</dbReference>
<evidence type="ECO:0000256" key="4">
    <source>
        <dbReference type="ARBA" id="ARBA00022912"/>
    </source>
</evidence>
<protein>
    <recommendedName>
        <fullName evidence="2">protein-tyrosine-phosphatase</fullName>
        <ecNumber evidence="2">3.1.3.48</ecNumber>
    </recommendedName>
</protein>
<dbReference type="EC" id="3.1.3.48" evidence="2"/>
<name>A0A8S0SPV3_OLEEU</name>
<dbReference type="GO" id="GO:0043409">
    <property type="term" value="P:negative regulation of MAPK cascade"/>
    <property type="evidence" value="ECO:0007669"/>
    <property type="project" value="TreeGrafter"/>
</dbReference>
<organism evidence="7 8">
    <name type="scientific">Olea europaea subsp. europaea</name>
    <dbReference type="NCBI Taxonomy" id="158383"/>
    <lineage>
        <taxon>Eukaryota</taxon>
        <taxon>Viridiplantae</taxon>
        <taxon>Streptophyta</taxon>
        <taxon>Embryophyta</taxon>
        <taxon>Tracheophyta</taxon>
        <taxon>Spermatophyta</taxon>
        <taxon>Magnoliopsida</taxon>
        <taxon>eudicotyledons</taxon>
        <taxon>Gunneridae</taxon>
        <taxon>Pentapetalae</taxon>
        <taxon>asterids</taxon>
        <taxon>lamiids</taxon>
        <taxon>Lamiales</taxon>
        <taxon>Oleaceae</taxon>
        <taxon>Oleeae</taxon>
        <taxon>Olea</taxon>
    </lineage>
</organism>
<keyword evidence="8" id="KW-1185">Reference proteome</keyword>
<feature type="domain" description="Tyrosine-protein phosphatase" evidence="5">
    <location>
        <begin position="28"/>
        <end position="134"/>
    </location>
</feature>
<reference evidence="7 8" key="1">
    <citation type="submission" date="2019-12" db="EMBL/GenBank/DDBJ databases">
        <authorList>
            <person name="Alioto T."/>
            <person name="Alioto T."/>
            <person name="Gomez Garrido J."/>
        </authorList>
    </citation>
    <scope>NUCLEOTIDE SEQUENCE [LARGE SCALE GENOMIC DNA]</scope>
</reference>
<evidence type="ECO:0000256" key="2">
    <source>
        <dbReference type="ARBA" id="ARBA00013064"/>
    </source>
</evidence>
<dbReference type="GO" id="GO:0005737">
    <property type="term" value="C:cytoplasm"/>
    <property type="evidence" value="ECO:0007669"/>
    <property type="project" value="TreeGrafter"/>
</dbReference>
<dbReference type="SUPFAM" id="SSF52799">
    <property type="entry name" value="(Phosphotyrosine protein) phosphatases II"/>
    <property type="match status" value="1"/>
</dbReference>
<keyword evidence="3" id="KW-0378">Hydrolase</keyword>
<evidence type="ECO:0000313" key="7">
    <source>
        <dbReference type="EMBL" id="CAA2994700.1"/>
    </source>
</evidence>
<evidence type="ECO:0000259" key="6">
    <source>
        <dbReference type="PROSITE" id="PS50056"/>
    </source>
</evidence>
<dbReference type="PROSITE" id="PS50056">
    <property type="entry name" value="TYR_PHOSPHATASE_2"/>
    <property type="match status" value="1"/>
</dbReference>
<evidence type="ECO:0000259" key="5">
    <source>
        <dbReference type="PROSITE" id="PS50054"/>
    </source>
</evidence>
<gene>
    <name evidence="7" type="ORF">OLEA9_A053625</name>
</gene>
<evidence type="ECO:0000256" key="1">
    <source>
        <dbReference type="ARBA" id="ARBA00008601"/>
    </source>
</evidence>
<evidence type="ECO:0000313" key="8">
    <source>
        <dbReference type="Proteomes" id="UP000594638"/>
    </source>
</evidence>
<dbReference type="GO" id="GO:0017017">
    <property type="term" value="F:MAP kinase tyrosine/serine/threonine phosphatase activity"/>
    <property type="evidence" value="ECO:0007669"/>
    <property type="project" value="TreeGrafter"/>
</dbReference>
<dbReference type="InterPro" id="IPR000340">
    <property type="entry name" value="Dual-sp_phosphatase_cat-dom"/>
</dbReference>
<sequence>MNDTIFKDRIAALLQVMQATKTIKADNIPCKIEEGLYLGSLGAAHDKSTLKRLNVTHILTVAHSLSPAHPNDFIYKTIPVMDREDVDISQYFSECFKFIEEAKKTGGAVLVHCFAGRSRRFAFILFILTFSVVM</sequence>
<dbReference type="Gramene" id="OE9A053625T6">
    <property type="protein sequence ID" value="OE9A053625C6"/>
    <property type="gene ID" value="OE9A053625"/>
</dbReference>
<dbReference type="Pfam" id="PF00782">
    <property type="entry name" value="DSPc"/>
    <property type="match status" value="1"/>
</dbReference>
<dbReference type="PANTHER" id="PTHR10159">
    <property type="entry name" value="DUAL SPECIFICITY PROTEIN PHOSPHATASE"/>
    <property type="match status" value="1"/>
</dbReference>
<dbReference type="EMBL" id="CACTIH010005479">
    <property type="protein sequence ID" value="CAA2994700.1"/>
    <property type="molecule type" value="Genomic_DNA"/>
</dbReference>
<feature type="domain" description="Tyrosine specific protein phosphatases" evidence="6">
    <location>
        <begin position="90"/>
        <end position="134"/>
    </location>
</feature>
<dbReference type="PRINTS" id="PR01908">
    <property type="entry name" value="ADSPHPHTASE"/>
</dbReference>
<dbReference type="SMART" id="SM00195">
    <property type="entry name" value="DSPc"/>
    <property type="match status" value="1"/>
</dbReference>
<dbReference type="AlphaFoldDB" id="A0A8S0SPV3"/>
<keyword evidence="4" id="KW-0904">Protein phosphatase</keyword>
<dbReference type="GO" id="GO:0033550">
    <property type="term" value="F:MAP kinase tyrosine phosphatase activity"/>
    <property type="evidence" value="ECO:0007669"/>
    <property type="project" value="TreeGrafter"/>
</dbReference>
<dbReference type="InterPro" id="IPR020422">
    <property type="entry name" value="TYR_PHOSPHATASE_DUAL_dom"/>
</dbReference>
<dbReference type="InterPro" id="IPR029021">
    <property type="entry name" value="Prot-tyrosine_phosphatase-like"/>
</dbReference>
<proteinExistence type="inferred from homology"/>
<dbReference type="CDD" id="cd14498">
    <property type="entry name" value="DSP"/>
    <property type="match status" value="1"/>
</dbReference>
<accession>A0A8S0SPV3</accession>
<dbReference type="InterPro" id="IPR000387">
    <property type="entry name" value="Tyr_Pase_dom"/>
</dbReference>
<comment type="similarity">
    <text evidence="1">Belongs to the protein-tyrosine phosphatase family. Non-receptor class dual specificity subfamily.</text>
</comment>